<dbReference type="SMART" id="SM01043">
    <property type="entry name" value="BTAD"/>
    <property type="match status" value="1"/>
</dbReference>
<dbReference type="RefSeq" id="WP_188585218.1">
    <property type="nucleotide sequence ID" value="NZ_BMGC01000003.1"/>
</dbReference>
<dbReference type="PRINTS" id="PR00364">
    <property type="entry name" value="DISEASERSIST"/>
</dbReference>
<dbReference type="GO" id="GO:0043531">
    <property type="term" value="F:ADP binding"/>
    <property type="evidence" value="ECO:0007669"/>
    <property type="project" value="InterPro"/>
</dbReference>
<reference evidence="5" key="1">
    <citation type="journal article" date="2014" name="Int. J. Syst. Evol. Microbiol.">
        <title>Complete genome sequence of Corynebacterium casei LMG S-19264T (=DSM 44701T), isolated from a smear-ripened cheese.</title>
        <authorList>
            <consortium name="US DOE Joint Genome Institute (JGI-PGF)"/>
            <person name="Walter F."/>
            <person name="Albersmeier A."/>
            <person name="Kalinowski J."/>
            <person name="Ruckert C."/>
        </authorList>
    </citation>
    <scope>NUCLEOTIDE SEQUENCE</scope>
    <source>
        <strain evidence="5">CGMCC 1.12827</strain>
    </source>
</reference>
<dbReference type="GO" id="GO:0000160">
    <property type="term" value="P:phosphorelay signal transduction system"/>
    <property type="evidence" value="ECO:0007669"/>
    <property type="project" value="InterPro"/>
</dbReference>
<dbReference type="PANTHER" id="PTHR47691:SF3">
    <property type="entry name" value="HTH-TYPE TRANSCRIPTIONAL REGULATOR RV0890C-RELATED"/>
    <property type="match status" value="1"/>
</dbReference>
<dbReference type="InterPro" id="IPR005158">
    <property type="entry name" value="BTAD"/>
</dbReference>
<dbReference type="GO" id="GO:0006355">
    <property type="term" value="P:regulation of DNA-templated transcription"/>
    <property type="evidence" value="ECO:0007669"/>
    <property type="project" value="InterPro"/>
</dbReference>
<sequence>MQHRSVGSIVVGLLGPVATRRSEATDDADESALVPVSGTRSRRLLAALALEPGVHVSAHTLIDLVWDGQAPRSPVAALHTQISRLRGVLPAGAIESGANGYRLTLRDDQIDIGCARRLIDSGERSGLDAAAALWRGLPGADLGDDQLARSVAAESGAVRRRLDEARIRAALESKDPDSARDIAESLVAADELDEVAAALLMQTLAAQGRVPEALAVYTRLRLALSRELGADPGADVTSLHRRLLADADADAEDGRGPGATVPRRSVSIGLRSEPNALIGRDDDLDRIEEMLSTSRVVTIQGTGGAGKTRVANAVGHRMSEQFPRVVSVPLASVRADADVIGSVASTLGISDTDLSAGGRPRLIVDDLTLRVAETLATRRTLLILDNCEQVIDACATLVDTLVGAVEDLTVLATSRSPLMIAAERIYPLPPLDTDSPDAAGPRLFAARARAIRPGVALDPGQVSRLCAQLDGLPLAIELAAARVRTMSVGEISERLEHRFALLRSNDRSSPERHRTLTAVIEWSWELLDPAAQRVWTALCLLPGGFDLRLARAVSGMDDIELEDALGALVDQSLLTVVESDGHIRYRMLEMVREYGELRLDAAGGRDAVEHRMALWAIAFCDEIRAQNENGQQRTALSRMTAEVGNLVWSVRTSMAGAAVDGLGRDVIIHCFPVLAVYWSARGMHAEVRAWAVPVISALADRWAGGDDRLTDDERVLTMVSVLFAAGHIMVIPPVDLRLVARARIMLRQLHRPDQTYANEADFVTAVALGFGQSRYGTFRLIVRAHTSSNPLVRGHAAMMKSNAAENLGNIRGALRYAREALEISRISGQQWTEAMALSEIGGASGSVGRFDDAVVNYRRAAALMLEIGAIEDALQMRLYEVLALLSAGHHDLASTQFQAFRDSDVDDKAAADQPEVVAAAELCVAEIARIDGDHDRAATLFERMAVKLYAEHPMPERDPTVVFFIADAICGLVLTGRISAAAVLARRAAATVRALFDSAMFFDYPQAGSTAIAVGVTSECVEPGSVDAARLMLLGLRVRPRRDMPSVNAVVSDLRAHSAVDDATWADLSARVQALSMRAALGELLDRLAVVDTVGL</sequence>
<dbReference type="GO" id="GO:0003677">
    <property type="term" value="F:DNA binding"/>
    <property type="evidence" value="ECO:0007669"/>
    <property type="project" value="UniProtKB-KW"/>
</dbReference>
<dbReference type="InterPro" id="IPR001867">
    <property type="entry name" value="OmpR/PhoB-type_DNA-bd"/>
</dbReference>
<organism evidence="5 6">
    <name type="scientific">Gordonia jinhuaensis</name>
    <dbReference type="NCBI Taxonomy" id="1517702"/>
    <lineage>
        <taxon>Bacteria</taxon>
        <taxon>Bacillati</taxon>
        <taxon>Actinomycetota</taxon>
        <taxon>Actinomycetes</taxon>
        <taxon>Mycobacteriales</taxon>
        <taxon>Gordoniaceae</taxon>
        <taxon>Gordonia</taxon>
    </lineage>
</organism>
<gene>
    <name evidence="5" type="ORF">GCM10011489_07360</name>
</gene>
<keyword evidence="6" id="KW-1185">Reference proteome</keyword>
<comment type="similarity">
    <text evidence="1">Belongs to the AfsR/DnrI/RedD regulatory family.</text>
</comment>
<accession>A0A916WQS4</accession>
<dbReference type="Pfam" id="PF03704">
    <property type="entry name" value="BTAD"/>
    <property type="match status" value="1"/>
</dbReference>
<dbReference type="EMBL" id="BMGC01000003">
    <property type="protein sequence ID" value="GGB21707.1"/>
    <property type="molecule type" value="Genomic_DNA"/>
</dbReference>
<keyword evidence="2" id="KW-0238">DNA-binding</keyword>
<dbReference type="AlphaFoldDB" id="A0A916WQS4"/>
<evidence type="ECO:0000256" key="2">
    <source>
        <dbReference type="ARBA" id="ARBA00023125"/>
    </source>
</evidence>
<dbReference type="Pfam" id="PF00931">
    <property type="entry name" value="NB-ARC"/>
    <property type="match status" value="1"/>
</dbReference>
<comment type="caution">
    <text evidence="5">The sequence shown here is derived from an EMBL/GenBank/DDBJ whole genome shotgun (WGS) entry which is preliminary data.</text>
</comment>
<evidence type="ECO:0000259" key="3">
    <source>
        <dbReference type="SMART" id="SM00862"/>
    </source>
</evidence>
<dbReference type="InterPro" id="IPR002182">
    <property type="entry name" value="NB-ARC"/>
</dbReference>
<dbReference type="PANTHER" id="PTHR47691">
    <property type="entry name" value="REGULATOR-RELATED"/>
    <property type="match status" value="1"/>
</dbReference>
<dbReference type="SUPFAM" id="SSF52540">
    <property type="entry name" value="P-loop containing nucleoside triphosphate hydrolases"/>
    <property type="match status" value="1"/>
</dbReference>
<dbReference type="SUPFAM" id="SSF48452">
    <property type="entry name" value="TPR-like"/>
    <property type="match status" value="2"/>
</dbReference>
<evidence type="ECO:0000313" key="5">
    <source>
        <dbReference type="EMBL" id="GGB21707.1"/>
    </source>
</evidence>
<dbReference type="Pfam" id="PF25872">
    <property type="entry name" value="HTH_77"/>
    <property type="match status" value="1"/>
</dbReference>
<reference evidence="5" key="2">
    <citation type="submission" date="2020-09" db="EMBL/GenBank/DDBJ databases">
        <authorList>
            <person name="Sun Q."/>
            <person name="Zhou Y."/>
        </authorList>
    </citation>
    <scope>NUCLEOTIDE SEQUENCE</scope>
    <source>
        <strain evidence="5">CGMCC 1.12827</strain>
    </source>
</reference>
<dbReference type="SMART" id="SM00862">
    <property type="entry name" value="Trans_reg_C"/>
    <property type="match status" value="1"/>
</dbReference>
<dbReference type="Gene3D" id="3.40.50.300">
    <property type="entry name" value="P-loop containing nucleotide triphosphate hydrolases"/>
    <property type="match status" value="1"/>
</dbReference>
<proteinExistence type="inferred from homology"/>
<name>A0A916WQS4_9ACTN</name>
<dbReference type="InterPro" id="IPR027417">
    <property type="entry name" value="P-loop_NTPase"/>
</dbReference>
<dbReference type="InterPro" id="IPR058852">
    <property type="entry name" value="HTH_77"/>
</dbReference>
<dbReference type="Gene3D" id="1.10.10.10">
    <property type="entry name" value="Winged helix-like DNA-binding domain superfamily/Winged helix DNA-binding domain"/>
    <property type="match status" value="1"/>
</dbReference>
<evidence type="ECO:0000313" key="6">
    <source>
        <dbReference type="Proteomes" id="UP000621454"/>
    </source>
</evidence>
<dbReference type="InterPro" id="IPR016032">
    <property type="entry name" value="Sig_transdc_resp-reg_C-effctor"/>
</dbReference>
<evidence type="ECO:0000259" key="4">
    <source>
        <dbReference type="SMART" id="SM01043"/>
    </source>
</evidence>
<protein>
    <submittedName>
        <fullName evidence="5">SARP family transcriptional regulator</fullName>
    </submittedName>
</protein>
<feature type="domain" description="Bacterial transcriptional activator" evidence="4">
    <location>
        <begin position="110"/>
        <end position="244"/>
    </location>
</feature>
<dbReference type="CDD" id="cd15831">
    <property type="entry name" value="BTAD"/>
    <property type="match status" value="1"/>
</dbReference>
<dbReference type="Proteomes" id="UP000621454">
    <property type="component" value="Unassembled WGS sequence"/>
</dbReference>
<feature type="domain" description="OmpR/PhoB-type" evidence="3">
    <location>
        <begin position="31"/>
        <end position="103"/>
    </location>
</feature>
<dbReference type="InterPro" id="IPR036388">
    <property type="entry name" value="WH-like_DNA-bd_sf"/>
</dbReference>
<dbReference type="SUPFAM" id="SSF46894">
    <property type="entry name" value="C-terminal effector domain of the bipartite response regulators"/>
    <property type="match status" value="1"/>
</dbReference>
<evidence type="ECO:0000256" key="1">
    <source>
        <dbReference type="ARBA" id="ARBA00005820"/>
    </source>
</evidence>
<dbReference type="Gene3D" id="1.25.40.10">
    <property type="entry name" value="Tetratricopeptide repeat domain"/>
    <property type="match status" value="2"/>
</dbReference>
<dbReference type="InterPro" id="IPR011990">
    <property type="entry name" value="TPR-like_helical_dom_sf"/>
</dbReference>